<keyword evidence="1" id="KW-1133">Transmembrane helix</keyword>
<gene>
    <name evidence="2" type="ORF">P5673_000754</name>
</gene>
<protein>
    <submittedName>
        <fullName evidence="2">Uncharacterized protein</fullName>
    </submittedName>
</protein>
<keyword evidence="1" id="KW-0472">Membrane</keyword>
<reference evidence="2" key="1">
    <citation type="journal article" date="2023" name="G3 (Bethesda)">
        <title>Whole genome assembly and annotation of the endangered Caribbean coral Acropora cervicornis.</title>
        <authorList>
            <person name="Selwyn J.D."/>
            <person name="Vollmer S.V."/>
        </authorList>
    </citation>
    <scope>NUCLEOTIDE SEQUENCE</scope>
    <source>
        <strain evidence="2">K2</strain>
    </source>
</reference>
<keyword evidence="1" id="KW-0812">Transmembrane</keyword>
<evidence type="ECO:0000313" key="3">
    <source>
        <dbReference type="Proteomes" id="UP001249851"/>
    </source>
</evidence>
<evidence type="ECO:0000313" key="2">
    <source>
        <dbReference type="EMBL" id="KAK2574567.1"/>
    </source>
</evidence>
<evidence type="ECO:0000256" key="1">
    <source>
        <dbReference type="SAM" id="Phobius"/>
    </source>
</evidence>
<accession>A0AAD9R7H6</accession>
<reference evidence="2" key="2">
    <citation type="journal article" date="2023" name="Science">
        <title>Genomic signatures of disease resistance in endangered staghorn corals.</title>
        <authorList>
            <person name="Vollmer S.V."/>
            <person name="Selwyn J.D."/>
            <person name="Despard B.A."/>
            <person name="Roesel C.L."/>
        </authorList>
    </citation>
    <scope>NUCLEOTIDE SEQUENCE</scope>
    <source>
        <strain evidence="2">K2</strain>
    </source>
</reference>
<sequence length="162" mass="18891">MSSADCCCAMWQSPIQGALRPAIWLPKVRDLHSCYETWIIPETTPEVCLSNLIEAVDRLSETEKMHINKVQSHKNFVQIFSFTQAEWLDVVEIEFQPGRERGTLGKAKSFSTGLFPLMIPFAFLLNMIFFFVPFYDNKYNKMRLERIRSHMKLNIELIKDVP</sequence>
<keyword evidence="3" id="KW-1185">Reference proteome</keyword>
<comment type="caution">
    <text evidence="2">The sequence shown here is derived from an EMBL/GenBank/DDBJ whole genome shotgun (WGS) entry which is preliminary data.</text>
</comment>
<feature type="transmembrane region" description="Helical" evidence="1">
    <location>
        <begin position="114"/>
        <end position="135"/>
    </location>
</feature>
<dbReference type="EMBL" id="JARQWQ010000001">
    <property type="protein sequence ID" value="KAK2574567.1"/>
    <property type="molecule type" value="Genomic_DNA"/>
</dbReference>
<name>A0AAD9R7H6_ACRCE</name>
<proteinExistence type="predicted"/>
<dbReference type="AlphaFoldDB" id="A0AAD9R7H6"/>
<organism evidence="2 3">
    <name type="scientific">Acropora cervicornis</name>
    <name type="common">Staghorn coral</name>
    <dbReference type="NCBI Taxonomy" id="6130"/>
    <lineage>
        <taxon>Eukaryota</taxon>
        <taxon>Metazoa</taxon>
        <taxon>Cnidaria</taxon>
        <taxon>Anthozoa</taxon>
        <taxon>Hexacorallia</taxon>
        <taxon>Scleractinia</taxon>
        <taxon>Astrocoeniina</taxon>
        <taxon>Acroporidae</taxon>
        <taxon>Acropora</taxon>
    </lineage>
</organism>
<dbReference type="Proteomes" id="UP001249851">
    <property type="component" value="Unassembled WGS sequence"/>
</dbReference>